<dbReference type="SUPFAM" id="SSF53448">
    <property type="entry name" value="Nucleotide-diphospho-sugar transferases"/>
    <property type="match status" value="1"/>
</dbReference>
<dbReference type="InterPro" id="IPR001173">
    <property type="entry name" value="Glyco_trans_2-like"/>
</dbReference>
<dbReference type="Proteomes" id="UP000199321">
    <property type="component" value="Unassembled WGS sequence"/>
</dbReference>
<accession>A0A1G7GV38</accession>
<organism evidence="2 3">
    <name type="scientific">Ulvibacter litoralis</name>
    <dbReference type="NCBI Taxonomy" id="227084"/>
    <lineage>
        <taxon>Bacteria</taxon>
        <taxon>Pseudomonadati</taxon>
        <taxon>Bacteroidota</taxon>
        <taxon>Flavobacteriia</taxon>
        <taxon>Flavobacteriales</taxon>
        <taxon>Flavobacteriaceae</taxon>
        <taxon>Ulvibacter</taxon>
    </lineage>
</organism>
<evidence type="ECO:0000259" key="1">
    <source>
        <dbReference type="Pfam" id="PF00535"/>
    </source>
</evidence>
<dbReference type="RefSeq" id="WP_093144493.1">
    <property type="nucleotide sequence ID" value="NZ_BMWO01000005.1"/>
</dbReference>
<dbReference type="PANTHER" id="PTHR22916:SF3">
    <property type="entry name" value="UDP-GLCNAC:BETAGAL BETA-1,3-N-ACETYLGLUCOSAMINYLTRANSFERASE-LIKE PROTEIN 1"/>
    <property type="match status" value="1"/>
</dbReference>
<name>A0A1G7GV38_9FLAO</name>
<protein>
    <submittedName>
        <fullName evidence="2">Glycosyltransferase involved in cell wall bisynthesis</fullName>
    </submittedName>
</protein>
<dbReference type="OrthoDB" id="597270at2"/>
<gene>
    <name evidence="2" type="ORF">SAMN05421855_103345</name>
</gene>
<sequence>MIKTPLVSIIIPSFNREALIGRTIDSILDQTYSNWECIIVDDGSTDNTKSILKEYCKKDSRIQYFDRPNIKPKGANSCRNFGFEKSKGSYLQWLDSDDLLSSNKLELQINDLLEEDTRTIATCGWNFFEDRIEKLDNTKQFPVYNSFDNIPKFLDALALSGGFLPNHSYLIHRSIIHLSGNWLENLLINQDGEFFSRIFINMNKVVYNKNCAVYYRRNREHNVSNIESKQKVLHAIYSWNLIENNFKIRFGEPTRLVLISKKYIYIRLKDTYPELIEEYETFFKNCLPIKVSFIQKAFFKIKRFLK</sequence>
<dbReference type="EMBL" id="FNBA01000003">
    <property type="protein sequence ID" value="SDE91971.1"/>
    <property type="molecule type" value="Genomic_DNA"/>
</dbReference>
<dbReference type="AlphaFoldDB" id="A0A1G7GV38"/>
<reference evidence="2 3" key="1">
    <citation type="submission" date="2016-10" db="EMBL/GenBank/DDBJ databases">
        <authorList>
            <person name="de Groot N.N."/>
        </authorList>
    </citation>
    <scope>NUCLEOTIDE SEQUENCE [LARGE SCALE GENOMIC DNA]</scope>
    <source>
        <strain evidence="2 3">DSM 16195</strain>
    </source>
</reference>
<keyword evidence="2" id="KW-0808">Transferase</keyword>
<dbReference type="CDD" id="cd00761">
    <property type="entry name" value="Glyco_tranf_GTA_type"/>
    <property type="match status" value="1"/>
</dbReference>
<dbReference type="STRING" id="227084.SAMN05421855_103345"/>
<dbReference type="Gene3D" id="3.90.550.10">
    <property type="entry name" value="Spore Coat Polysaccharide Biosynthesis Protein SpsA, Chain A"/>
    <property type="match status" value="1"/>
</dbReference>
<keyword evidence="3" id="KW-1185">Reference proteome</keyword>
<dbReference type="InterPro" id="IPR029044">
    <property type="entry name" value="Nucleotide-diphossugar_trans"/>
</dbReference>
<dbReference type="PANTHER" id="PTHR22916">
    <property type="entry name" value="GLYCOSYLTRANSFERASE"/>
    <property type="match status" value="1"/>
</dbReference>
<evidence type="ECO:0000313" key="3">
    <source>
        <dbReference type="Proteomes" id="UP000199321"/>
    </source>
</evidence>
<feature type="domain" description="Glycosyltransferase 2-like" evidence="1">
    <location>
        <begin position="8"/>
        <end position="150"/>
    </location>
</feature>
<dbReference type="GO" id="GO:0016758">
    <property type="term" value="F:hexosyltransferase activity"/>
    <property type="evidence" value="ECO:0007669"/>
    <property type="project" value="UniProtKB-ARBA"/>
</dbReference>
<evidence type="ECO:0000313" key="2">
    <source>
        <dbReference type="EMBL" id="SDE91971.1"/>
    </source>
</evidence>
<dbReference type="Pfam" id="PF00535">
    <property type="entry name" value="Glycos_transf_2"/>
    <property type="match status" value="1"/>
</dbReference>
<proteinExistence type="predicted"/>